<feature type="domain" description="ABC transmembrane type-1" evidence="11">
    <location>
        <begin position="29"/>
        <end position="309"/>
    </location>
</feature>
<dbReference type="Gene3D" id="3.40.50.300">
    <property type="entry name" value="P-loop containing nucleotide triphosphate hydrolases"/>
    <property type="match status" value="1"/>
</dbReference>
<name>A0A6B8RDD4_9BACL</name>
<keyword evidence="6 12" id="KW-0067">ATP-binding</keyword>
<keyword evidence="13" id="KW-1185">Reference proteome</keyword>
<dbReference type="CDD" id="cd07346">
    <property type="entry name" value="ABC_6TM_exporters"/>
    <property type="match status" value="1"/>
</dbReference>
<accession>A0A6B8RDD4</accession>
<evidence type="ECO:0000256" key="6">
    <source>
        <dbReference type="ARBA" id="ARBA00022840"/>
    </source>
</evidence>
<dbReference type="InterPro" id="IPR011527">
    <property type="entry name" value="ABC1_TM_dom"/>
</dbReference>
<organism evidence="12 13">
    <name type="scientific">Paenibacillus psychroresistens</name>
    <dbReference type="NCBI Taxonomy" id="1778678"/>
    <lineage>
        <taxon>Bacteria</taxon>
        <taxon>Bacillati</taxon>
        <taxon>Bacillota</taxon>
        <taxon>Bacilli</taxon>
        <taxon>Bacillales</taxon>
        <taxon>Paenibacillaceae</taxon>
        <taxon>Paenibacillus</taxon>
    </lineage>
</organism>
<dbReference type="InterPro" id="IPR003593">
    <property type="entry name" value="AAA+_ATPase"/>
</dbReference>
<evidence type="ECO:0000256" key="5">
    <source>
        <dbReference type="ARBA" id="ARBA00022741"/>
    </source>
</evidence>
<feature type="transmembrane region" description="Helical" evidence="9">
    <location>
        <begin position="282"/>
        <end position="302"/>
    </location>
</feature>
<dbReference type="InterPro" id="IPR027417">
    <property type="entry name" value="P-loop_NTPase"/>
</dbReference>
<evidence type="ECO:0000256" key="8">
    <source>
        <dbReference type="ARBA" id="ARBA00023136"/>
    </source>
</evidence>
<dbReference type="PANTHER" id="PTHR43394:SF1">
    <property type="entry name" value="ATP-BINDING CASSETTE SUB-FAMILY B MEMBER 10, MITOCHONDRIAL"/>
    <property type="match status" value="1"/>
</dbReference>
<dbReference type="PROSITE" id="PS50929">
    <property type="entry name" value="ABC_TM1F"/>
    <property type="match status" value="1"/>
</dbReference>
<evidence type="ECO:0000256" key="4">
    <source>
        <dbReference type="ARBA" id="ARBA00022692"/>
    </source>
</evidence>
<dbReference type="OrthoDB" id="9770415at2"/>
<dbReference type="Gene3D" id="1.20.1560.10">
    <property type="entry name" value="ABC transporter type 1, transmembrane domain"/>
    <property type="match status" value="1"/>
</dbReference>
<evidence type="ECO:0000256" key="2">
    <source>
        <dbReference type="ARBA" id="ARBA00022448"/>
    </source>
</evidence>
<dbReference type="SMART" id="SM00382">
    <property type="entry name" value="AAA"/>
    <property type="match status" value="1"/>
</dbReference>
<feature type="transmembrane region" description="Helical" evidence="9">
    <location>
        <begin position="68"/>
        <end position="85"/>
    </location>
</feature>
<comment type="subcellular location">
    <subcellularLocation>
        <location evidence="1">Cell membrane</location>
        <topology evidence="1">Multi-pass membrane protein</topology>
    </subcellularLocation>
</comment>
<dbReference type="Proteomes" id="UP000426246">
    <property type="component" value="Chromosome"/>
</dbReference>
<feature type="transmembrane region" description="Helical" evidence="9">
    <location>
        <begin position="25"/>
        <end position="48"/>
    </location>
</feature>
<evidence type="ECO:0000256" key="7">
    <source>
        <dbReference type="ARBA" id="ARBA00022989"/>
    </source>
</evidence>
<dbReference type="Pfam" id="PF00664">
    <property type="entry name" value="ABC_membrane"/>
    <property type="match status" value="1"/>
</dbReference>
<evidence type="ECO:0000256" key="1">
    <source>
        <dbReference type="ARBA" id="ARBA00004651"/>
    </source>
</evidence>
<protein>
    <submittedName>
        <fullName evidence="12">ABC transporter ATP-binding protein</fullName>
    </submittedName>
</protein>
<evidence type="ECO:0000256" key="9">
    <source>
        <dbReference type="SAM" id="Phobius"/>
    </source>
</evidence>
<dbReference type="GO" id="GO:0016887">
    <property type="term" value="F:ATP hydrolysis activity"/>
    <property type="evidence" value="ECO:0007669"/>
    <property type="project" value="InterPro"/>
</dbReference>
<dbReference type="GO" id="GO:0005886">
    <property type="term" value="C:plasma membrane"/>
    <property type="evidence" value="ECO:0007669"/>
    <property type="project" value="UniProtKB-SubCell"/>
</dbReference>
<feature type="domain" description="ABC transporter" evidence="10">
    <location>
        <begin position="344"/>
        <end position="578"/>
    </location>
</feature>
<dbReference type="FunFam" id="3.40.50.300:FF:000221">
    <property type="entry name" value="Multidrug ABC transporter ATP-binding protein"/>
    <property type="match status" value="1"/>
</dbReference>
<dbReference type="RefSeq" id="WP_155699218.1">
    <property type="nucleotide sequence ID" value="NZ_CP034235.1"/>
</dbReference>
<evidence type="ECO:0000259" key="10">
    <source>
        <dbReference type="PROSITE" id="PS50893"/>
    </source>
</evidence>
<gene>
    <name evidence="12" type="ORF">EHS13_04515</name>
</gene>
<feature type="transmembrane region" description="Helical" evidence="9">
    <location>
        <begin position="257"/>
        <end position="276"/>
    </location>
</feature>
<dbReference type="InterPro" id="IPR017871">
    <property type="entry name" value="ABC_transporter-like_CS"/>
</dbReference>
<dbReference type="InterPro" id="IPR036640">
    <property type="entry name" value="ABC1_TM_sf"/>
</dbReference>
<keyword evidence="4 9" id="KW-0812">Transmembrane</keyword>
<evidence type="ECO:0000259" key="11">
    <source>
        <dbReference type="PROSITE" id="PS50929"/>
    </source>
</evidence>
<dbReference type="PANTHER" id="PTHR43394">
    <property type="entry name" value="ATP-DEPENDENT PERMEASE MDL1, MITOCHONDRIAL"/>
    <property type="match status" value="1"/>
</dbReference>
<dbReference type="InterPro" id="IPR003439">
    <property type="entry name" value="ABC_transporter-like_ATP-bd"/>
</dbReference>
<evidence type="ECO:0000313" key="12">
    <source>
        <dbReference type="EMBL" id="QGQ94219.1"/>
    </source>
</evidence>
<sequence length="595" mass="66088">MNNKAEGQHSSLYTMRRVLPFLRPYRFWVIVKLLCTILNAANDIFLVYVINILVNSSLSGDKEELSKSIQYMIIFIVIGIIMNFLDTYSSGRYSAYAARDMKDKFSSQIDHLPISYMETHHSGDLVSRMTNGITTIENFVKDDLMGIVFEIVRVSVSIIVMFFLSWKLLLFCIAILPLMAILTTRISRPLNEYSSRLQMSLAKSNSAVQDAISGIYMIKSYNLIQVMYGKFKSVLEQMLADSLLVEKRKSVMGSVSVFVETVPFLLFFLFGGYMVIQGDFTAGGLVAFAQLLTYLVGGMGSLPNKISNYSITAGVAGHLFELMDEKTERRGGKTPEISPSAPALEFINVSCSYDGLNRVLKDVSFTLPQGKTLALVGSSGSGKSTVFKLISGFYESQNGCIKLFDEALSEWELSAARSLISLVSQETFLFSGSIAENITCGKTEFNMKDVVRAAKMANIHDYIQSLPEGYQTLVGERGVKLSGGQRQRVSIARAILKDAPILLLDEPTSALDTESEMLIQEAIHHIMLDKTVLVVAHRLSTIIEADEVIVLDEGRIVESGTHKELLDKAGTYKRLYDKQWIKQAESLMVLEGEGA</sequence>
<feature type="transmembrane region" description="Helical" evidence="9">
    <location>
        <begin position="168"/>
        <end position="186"/>
    </location>
</feature>
<keyword evidence="7 9" id="KW-1133">Transmembrane helix</keyword>
<dbReference type="PROSITE" id="PS50893">
    <property type="entry name" value="ABC_TRANSPORTER_2"/>
    <property type="match status" value="1"/>
</dbReference>
<reference evidence="13" key="1">
    <citation type="submission" date="2018-11" db="EMBL/GenBank/DDBJ databases">
        <title>Complete genome sequence of Paenibacillus sp. ML311-T8.</title>
        <authorList>
            <person name="Nam Y.-D."/>
            <person name="Kang J."/>
            <person name="Chung W.-H."/>
            <person name="Park Y.S."/>
        </authorList>
    </citation>
    <scope>NUCLEOTIDE SEQUENCE [LARGE SCALE GENOMIC DNA]</scope>
    <source>
        <strain evidence="13">ML311-T8</strain>
    </source>
</reference>
<evidence type="ECO:0000256" key="3">
    <source>
        <dbReference type="ARBA" id="ARBA00022475"/>
    </source>
</evidence>
<keyword evidence="3" id="KW-1003">Cell membrane</keyword>
<dbReference type="PROSITE" id="PS00211">
    <property type="entry name" value="ABC_TRANSPORTER_1"/>
    <property type="match status" value="1"/>
</dbReference>
<dbReference type="AlphaFoldDB" id="A0A6B8RDD4"/>
<proteinExistence type="predicted"/>
<dbReference type="InterPro" id="IPR039421">
    <property type="entry name" value="Type_1_exporter"/>
</dbReference>
<keyword evidence="5" id="KW-0547">Nucleotide-binding</keyword>
<dbReference type="Pfam" id="PF00005">
    <property type="entry name" value="ABC_tran"/>
    <property type="match status" value="1"/>
</dbReference>
<dbReference type="KEGG" id="ppsc:EHS13_04515"/>
<keyword evidence="2" id="KW-0813">Transport</keyword>
<dbReference type="SUPFAM" id="SSF52540">
    <property type="entry name" value="P-loop containing nucleoside triphosphate hydrolases"/>
    <property type="match status" value="1"/>
</dbReference>
<evidence type="ECO:0000313" key="13">
    <source>
        <dbReference type="Proteomes" id="UP000426246"/>
    </source>
</evidence>
<dbReference type="SUPFAM" id="SSF90123">
    <property type="entry name" value="ABC transporter transmembrane region"/>
    <property type="match status" value="1"/>
</dbReference>
<dbReference type="EMBL" id="CP034235">
    <property type="protein sequence ID" value="QGQ94219.1"/>
    <property type="molecule type" value="Genomic_DNA"/>
</dbReference>
<keyword evidence="8 9" id="KW-0472">Membrane</keyword>
<dbReference type="GO" id="GO:0005524">
    <property type="term" value="F:ATP binding"/>
    <property type="evidence" value="ECO:0007669"/>
    <property type="project" value="UniProtKB-KW"/>
</dbReference>
<dbReference type="GO" id="GO:0015421">
    <property type="term" value="F:ABC-type oligopeptide transporter activity"/>
    <property type="evidence" value="ECO:0007669"/>
    <property type="project" value="TreeGrafter"/>
</dbReference>